<keyword evidence="1" id="KW-0812">Transmembrane</keyword>
<dbReference type="KEGG" id="mka:MK1327"/>
<dbReference type="EMBL" id="AE009439">
    <property type="protein sequence ID" value="AAM02540.1"/>
    <property type="molecule type" value="Genomic_DNA"/>
</dbReference>
<dbReference type="InParanoid" id="Q8TVR1"/>
<feature type="transmembrane region" description="Helical" evidence="1">
    <location>
        <begin position="6"/>
        <end position="26"/>
    </location>
</feature>
<proteinExistence type="predicted"/>
<dbReference type="AlphaFoldDB" id="Q8TVR1"/>
<dbReference type="Proteomes" id="UP000001826">
    <property type="component" value="Chromosome"/>
</dbReference>
<feature type="transmembrane region" description="Helical" evidence="1">
    <location>
        <begin position="112"/>
        <end position="130"/>
    </location>
</feature>
<name>Q8TVR1_METKA</name>
<feature type="transmembrane region" description="Helical" evidence="1">
    <location>
        <begin position="46"/>
        <end position="64"/>
    </location>
</feature>
<organism evidence="2 3">
    <name type="scientific">Methanopyrus kandleri (strain AV19 / DSM 6324 / JCM 9639 / NBRC 100938)</name>
    <dbReference type="NCBI Taxonomy" id="190192"/>
    <lineage>
        <taxon>Archaea</taxon>
        <taxon>Methanobacteriati</taxon>
        <taxon>Methanobacteriota</taxon>
        <taxon>Methanomada group</taxon>
        <taxon>Methanopyri</taxon>
        <taxon>Methanopyrales</taxon>
        <taxon>Methanopyraceae</taxon>
        <taxon>Methanopyrus</taxon>
    </lineage>
</organism>
<dbReference type="EnsemblBacteria" id="AAM02540">
    <property type="protein sequence ID" value="AAM02540"/>
    <property type="gene ID" value="MK1327"/>
</dbReference>
<evidence type="ECO:0000256" key="1">
    <source>
        <dbReference type="SAM" id="Phobius"/>
    </source>
</evidence>
<evidence type="ECO:0000313" key="2">
    <source>
        <dbReference type="EMBL" id="AAM02540.1"/>
    </source>
</evidence>
<keyword evidence="3" id="KW-1185">Reference proteome</keyword>
<protein>
    <submittedName>
        <fullName evidence="2">Uncharacterized domain specific for M.kandleri, MK-12 family</fullName>
    </submittedName>
</protein>
<evidence type="ECO:0000313" key="3">
    <source>
        <dbReference type="Proteomes" id="UP000001826"/>
    </source>
</evidence>
<dbReference type="RefSeq" id="WP_011019695.1">
    <property type="nucleotide sequence ID" value="NC_003551.1"/>
</dbReference>
<dbReference type="PaxDb" id="190192-MK1327"/>
<feature type="transmembrane region" description="Helical" evidence="1">
    <location>
        <begin position="70"/>
        <end position="91"/>
    </location>
</feature>
<reference evidence="2 3" key="1">
    <citation type="journal article" date="2002" name="Proc. Natl. Acad. Sci. U.S.A.">
        <title>The complete genome of hyperthermophile Methanopyrus kandleri AV19 and monophyly of archaeal methanogens.</title>
        <authorList>
            <person name="Slesarev A.I."/>
            <person name="Mezhevaya K.V."/>
            <person name="Makarova K.S."/>
            <person name="Polushin N.N."/>
            <person name="Shcherbinina O.V."/>
            <person name="Shakhova V.V."/>
            <person name="Belova G.I."/>
            <person name="Aravind L."/>
            <person name="Natale D.A."/>
            <person name="Rogozin I.B."/>
            <person name="Tatusov R.L."/>
            <person name="Wolf Y.I."/>
            <person name="Stetter K.O."/>
            <person name="Malykh A.G."/>
            <person name="Koonin E.V."/>
            <person name="Kozyavkin S.A."/>
        </authorList>
    </citation>
    <scope>NUCLEOTIDE SEQUENCE [LARGE SCALE GENOMIC DNA]</scope>
    <source>
        <strain evidence="3">AV19 / DSM 6324 / JCM 9639 / NBRC 100938</strain>
    </source>
</reference>
<dbReference type="GeneID" id="1477922"/>
<dbReference type="HOGENOM" id="CLU_1529239_0_0_2"/>
<keyword evidence="1" id="KW-1133">Transmembrane helix</keyword>
<sequence>MLCGVGVGLISVVPWLALFAFPYWYLARHALPYVDGPLRFELTRRLGTMGAVTGLWCLLAPLVVGMYAPAVAIPAAAVSIVPAVRAVMACLRAPSEFTIALMNVGTWARRTSAAGACVALVATALAGPVVGGLAELASAVACAYVVSSRVGIASHLAKRVWIPTDRCSGQRPAKG</sequence>
<gene>
    <name evidence="2" type="ordered locus">MK1327</name>
</gene>
<accession>Q8TVR1</accession>
<keyword evidence="1" id="KW-0472">Membrane</keyword>